<comment type="caution">
    <text evidence="2">The sequence shown here is derived from an EMBL/GenBank/DDBJ whole genome shotgun (WGS) entry which is preliminary data.</text>
</comment>
<dbReference type="AlphaFoldDB" id="A0A397S343"/>
<accession>A0A397S343</accession>
<sequence length="122" mass="13873">MSSQASSPDSPTSITEKISSQTMSNIVKDFNTEELIDYLGRKNLKLDKNDIKILFFEKISDDDKAFKHYMEDIILKLSKMETMTDANEAMCCKFISAILHVSIAITKKLTSQDIFIVLQKDV</sequence>
<name>A0A397S343_9GLOM</name>
<evidence type="ECO:0000313" key="2">
    <source>
        <dbReference type="EMBL" id="RIA80833.1"/>
    </source>
</evidence>
<dbReference type="EMBL" id="QKYT01000889">
    <property type="protein sequence ID" value="RIA80833.1"/>
    <property type="molecule type" value="Genomic_DNA"/>
</dbReference>
<dbReference type="Proteomes" id="UP000265703">
    <property type="component" value="Unassembled WGS sequence"/>
</dbReference>
<dbReference type="OrthoDB" id="2403793at2759"/>
<feature type="compositionally biased region" description="Low complexity" evidence="1">
    <location>
        <begin position="1"/>
        <end position="13"/>
    </location>
</feature>
<proteinExistence type="predicted"/>
<reference evidence="2 3" key="1">
    <citation type="submission" date="2018-06" db="EMBL/GenBank/DDBJ databases">
        <title>Comparative genomics reveals the genomic features of Rhizophagus irregularis, R. cerebriforme, R. diaphanum and Gigaspora rosea, and their symbiotic lifestyle signature.</title>
        <authorList>
            <person name="Morin E."/>
            <person name="San Clemente H."/>
            <person name="Chen E.C.H."/>
            <person name="De La Providencia I."/>
            <person name="Hainaut M."/>
            <person name="Kuo A."/>
            <person name="Kohler A."/>
            <person name="Murat C."/>
            <person name="Tang N."/>
            <person name="Roy S."/>
            <person name="Loubradou J."/>
            <person name="Henrissat B."/>
            <person name="Grigoriev I.V."/>
            <person name="Corradi N."/>
            <person name="Roux C."/>
            <person name="Martin F.M."/>
        </authorList>
    </citation>
    <scope>NUCLEOTIDE SEQUENCE [LARGE SCALE GENOMIC DNA]</scope>
    <source>
        <strain evidence="2 3">DAOM 227022</strain>
    </source>
</reference>
<protein>
    <submittedName>
        <fullName evidence="2">Uncharacterized protein</fullName>
    </submittedName>
</protein>
<evidence type="ECO:0000313" key="3">
    <source>
        <dbReference type="Proteomes" id="UP000265703"/>
    </source>
</evidence>
<evidence type="ECO:0000256" key="1">
    <source>
        <dbReference type="SAM" id="MobiDB-lite"/>
    </source>
</evidence>
<gene>
    <name evidence="2" type="ORF">C1645_837991</name>
</gene>
<organism evidence="2 3">
    <name type="scientific">Glomus cerebriforme</name>
    <dbReference type="NCBI Taxonomy" id="658196"/>
    <lineage>
        <taxon>Eukaryota</taxon>
        <taxon>Fungi</taxon>
        <taxon>Fungi incertae sedis</taxon>
        <taxon>Mucoromycota</taxon>
        <taxon>Glomeromycotina</taxon>
        <taxon>Glomeromycetes</taxon>
        <taxon>Glomerales</taxon>
        <taxon>Glomeraceae</taxon>
        <taxon>Glomus</taxon>
    </lineage>
</organism>
<keyword evidence="3" id="KW-1185">Reference proteome</keyword>
<feature type="region of interest" description="Disordered" evidence="1">
    <location>
        <begin position="1"/>
        <end position="20"/>
    </location>
</feature>